<keyword evidence="12" id="KW-1185">Reference proteome</keyword>
<feature type="compositionally biased region" description="Polar residues" evidence="8">
    <location>
        <begin position="674"/>
        <end position="688"/>
    </location>
</feature>
<evidence type="ECO:0000256" key="8">
    <source>
        <dbReference type="SAM" id="MobiDB-lite"/>
    </source>
</evidence>
<dbReference type="AlphaFoldDB" id="A0A7K4TPG1"/>
<comment type="subcellular location">
    <subcellularLocation>
        <location evidence="1 7">Cell membrane</location>
        <topology evidence="1 7">Lipid-anchor</topology>
        <orientation evidence="1 7">Cytoplasmic side</orientation>
    </subcellularLocation>
</comment>
<dbReference type="GO" id="GO:0005964">
    <property type="term" value="C:phosphorylase kinase complex"/>
    <property type="evidence" value="ECO:0007669"/>
    <property type="project" value="TreeGrafter"/>
</dbReference>
<dbReference type="Pfam" id="PF00723">
    <property type="entry name" value="Glyco_hydro_15"/>
    <property type="match status" value="1"/>
</dbReference>
<evidence type="ECO:0000256" key="2">
    <source>
        <dbReference type="ARBA" id="ARBA00005131"/>
    </source>
</evidence>
<dbReference type="InterPro" id="IPR045583">
    <property type="entry name" value="KPBA/B_C"/>
</dbReference>
<dbReference type="PANTHER" id="PTHR10749:SF8">
    <property type="entry name" value="PHOSPHORYLASE B KINASE REGULATORY SUBUNIT BETA"/>
    <property type="match status" value="1"/>
</dbReference>
<name>A0A7K4TPG1_9SYLV</name>
<dbReference type="InterPro" id="IPR011613">
    <property type="entry name" value="GH15-like"/>
</dbReference>
<feature type="domain" description="GH15-like" evidence="9">
    <location>
        <begin position="24"/>
        <end position="853"/>
    </location>
</feature>
<keyword evidence="7" id="KW-1003">Cell membrane</keyword>
<feature type="non-terminal residue" evidence="11">
    <location>
        <position position="1068"/>
    </location>
</feature>
<evidence type="ECO:0000256" key="7">
    <source>
        <dbReference type="RuleBase" id="RU364123"/>
    </source>
</evidence>
<accession>A0A7K4TPG1</accession>
<comment type="function">
    <text evidence="7">Phosphorylase b kinase catalyzes the phosphorylation of serine in certain substrates, including troponin I.</text>
</comment>
<comment type="similarity">
    <text evidence="3 7">Belongs to the phosphorylase b kinase regulatory chain family.</text>
</comment>
<keyword evidence="4 7" id="KW-0321">Glycogen metabolism</keyword>
<feature type="region of interest" description="Disordered" evidence="8">
    <location>
        <begin position="668"/>
        <end position="688"/>
    </location>
</feature>
<dbReference type="Proteomes" id="UP000580691">
    <property type="component" value="Unassembled WGS sequence"/>
</dbReference>
<evidence type="ECO:0000256" key="3">
    <source>
        <dbReference type="ARBA" id="ARBA00007128"/>
    </source>
</evidence>
<evidence type="ECO:0000256" key="6">
    <source>
        <dbReference type="ARBA" id="ARBA00023277"/>
    </source>
</evidence>
<dbReference type="PANTHER" id="PTHR10749">
    <property type="entry name" value="PHOSPHORYLASE B KINASE REGULATORY SUBUNIT"/>
    <property type="match status" value="1"/>
</dbReference>
<evidence type="ECO:0000256" key="1">
    <source>
        <dbReference type="ARBA" id="ARBA00004342"/>
    </source>
</evidence>
<sequence length="1068" mass="121536">GSIYEPLKCINLPKPEGETLWDKLNHYYRIVKSTLLLHQSPTTGLFPTKTFGNNQKAKVHDSLYCAACAWALALAYRRIDDDKGRTHELEHSAIKCMRGILYCYMRQADKVQKFKQDPKPSACLHSVFNAHTGDEVFSHEEYGHLQINAVSLFLLYLVEMISSGLQIIYNTDEVSFIQNLVFCVERAYRVPDYGVWERGSKYNNGSPELHSSSVGLAKAALEAINGFNLFGNQGCSWSVIFVDFDAHNRNRQTLCSLLPRESRSHNTDAALLPCLSYPGFALDDEVLFGQTLDKILRKLKGKYGFKRFLRDGYRTALEDRTRRYYKPAEIKLFDGIECEFPLFFIFMIIDGVFRGNPTQVKEYQDLLDPLLQHTPEGCPVVPKYYYVPADFVELEKRSPGSQRRFPSNNGRDGKLFLWGQAVYIIAKLLADKLVSPKDLDPIGRYVPPEDQRNVSMRFSNQGPLENDLVVHVALIAESQRLQVFLNTYGIQTQTPQQVEPIQIWAQKELVKAYFHLGVNEKLGLSGRPDRPIGCLGTSKIYRILGKTVVCYSIIFDLSDFYMSQDVMMLIDDIKNALQFIKQYWKMHGRPLFVVLIREDNIRGSRFSPILDMLAAFRKGIVGGVKVHVDRVQTLISGAVVEQLDFLSITETEEAPVFKSLEELDLPKHSKVKRQSSTPNASELEQQPDVNINDWKNKSTYEILQKLNDCNCLASQVLLSSILLKREGPNFITKEGTVAEHIERIYRRAGSRKLWSVVRFAASLLGKLVDSLAPSITNVLVQGKQVTLGAFGQEEAVISNPLSPAVIKDMIYDKCQLQDEREAVVQQELVIHIGWIISNSPELFSGMLKIRIGWIIHAMKYELQIRAGDMPAKDLYQMSPSEVKQLLLDILQPQQPGRSWLNRRQLDGSLNRTPAGFYDRVWQILERTPNGLIVAGRFLPQQPTLSDMTMYEMNFSLLVEDMLQNIDQPQYRQIIVELLMVISVILERNPELEFQDKVDLDKVVQEAFHDFQKDHSSLKGAENQSDMTAFYNTHPLGKKGTCSYLSKAVITLLLEGEMKPSHDDPCTVS</sequence>
<dbReference type="OrthoDB" id="5971574at2759"/>
<dbReference type="GO" id="GO:0016301">
    <property type="term" value="F:kinase activity"/>
    <property type="evidence" value="ECO:0007669"/>
    <property type="project" value="UniProtKB-KW"/>
</dbReference>
<dbReference type="InterPro" id="IPR008734">
    <property type="entry name" value="PHK_A/B_su"/>
</dbReference>
<dbReference type="UniPathway" id="UPA00163"/>
<evidence type="ECO:0000259" key="9">
    <source>
        <dbReference type="Pfam" id="PF00723"/>
    </source>
</evidence>
<comment type="caution">
    <text evidence="11">The sequence shown here is derived from an EMBL/GenBank/DDBJ whole genome shotgun (WGS) entry which is preliminary data.</text>
</comment>
<dbReference type="GO" id="GO:0005886">
    <property type="term" value="C:plasma membrane"/>
    <property type="evidence" value="ECO:0007669"/>
    <property type="project" value="UniProtKB-SubCell"/>
</dbReference>
<organism evidence="11 12">
    <name type="scientific">Sinosuthora webbiana</name>
    <dbReference type="NCBI Taxonomy" id="337173"/>
    <lineage>
        <taxon>Eukaryota</taxon>
        <taxon>Metazoa</taxon>
        <taxon>Chordata</taxon>
        <taxon>Craniata</taxon>
        <taxon>Vertebrata</taxon>
        <taxon>Euteleostomi</taxon>
        <taxon>Archelosauria</taxon>
        <taxon>Archosauria</taxon>
        <taxon>Dinosauria</taxon>
        <taxon>Saurischia</taxon>
        <taxon>Theropoda</taxon>
        <taxon>Coelurosauria</taxon>
        <taxon>Aves</taxon>
        <taxon>Neognathae</taxon>
        <taxon>Neoaves</taxon>
        <taxon>Telluraves</taxon>
        <taxon>Australaves</taxon>
        <taxon>Passeriformes</taxon>
        <taxon>Sylvioidea</taxon>
        <taxon>Sylviidae</taxon>
        <taxon>Sinosuthora</taxon>
    </lineage>
</organism>
<dbReference type="InterPro" id="IPR008928">
    <property type="entry name" value="6-hairpin_glycosidase_sf"/>
</dbReference>
<evidence type="ECO:0000256" key="5">
    <source>
        <dbReference type="ARBA" id="ARBA00022860"/>
    </source>
</evidence>
<protein>
    <recommendedName>
        <fullName evidence="7">Phosphorylase b kinase regulatory subunit</fullName>
    </recommendedName>
</protein>
<evidence type="ECO:0000313" key="11">
    <source>
        <dbReference type="EMBL" id="NWQ99975.1"/>
    </source>
</evidence>
<dbReference type="GO" id="GO:0005977">
    <property type="term" value="P:glycogen metabolic process"/>
    <property type="evidence" value="ECO:0007669"/>
    <property type="project" value="UniProtKB-UniPathway"/>
</dbReference>
<proteinExistence type="inferred from homology"/>
<keyword evidence="5 7" id="KW-0112">Calmodulin-binding</keyword>
<keyword evidence="11" id="KW-0418">Kinase</keyword>
<comment type="pathway">
    <text evidence="2 7">Glycan biosynthesis; glycogen metabolism.</text>
</comment>
<feature type="domain" description="Phosphorylase b kinase regulatory subunit alpha/beta C-terminal" evidence="10">
    <location>
        <begin position="891"/>
        <end position="1051"/>
    </location>
</feature>
<feature type="non-terminal residue" evidence="11">
    <location>
        <position position="1"/>
    </location>
</feature>
<keyword evidence="7" id="KW-0472">Membrane</keyword>
<evidence type="ECO:0000313" key="12">
    <source>
        <dbReference type="Proteomes" id="UP000580691"/>
    </source>
</evidence>
<evidence type="ECO:0000256" key="4">
    <source>
        <dbReference type="ARBA" id="ARBA00022600"/>
    </source>
</evidence>
<gene>
    <name evidence="11" type="primary">Phkb</name>
    <name evidence="11" type="ORF">SINWEB_R06676</name>
</gene>
<keyword evidence="6 7" id="KW-0119">Carbohydrate metabolism</keyword>
<dbReference type="EMBL" id="VXBN01001433">
    <property type="protein sequence ID" value="NWQ99975.1"/>
    <property type="molecule type" value="Genomic_DNA"/>
</dbReference>
<keyword evidence="11" id="KW-0808">Transferase</keyword>
<reference evidence="11 12" key="1">
    <citation type="submission" date="2019-09" db="EMBL/GenBank/DDBJ databases">
        <title>Bird 10,000 Genomes (B10K) Project - Family phase.</title>
        <authorList>
            <person name="Zhang G."/>
        </authorList>
    </citation>
    <scope>NUCLEOTIDE SEQUENCE [LARGE SCALE GENOMIC DNA]</scope>
    <source>
        <strain evidence="11">B10K-DU-002-08</strain>
        <tissue evidence="11">Muscle</tissue>
    </source>
</reference>
<dbReference type="Pfam" id="PF19292">
    <property type="entry name" value="KPBB_C"/>
    <property type="match status" value="1"/>
</dbReference>
<dbReference type="GO" id="GO:0005516">
    <property type="term" value="F:calmodulin binding"/>
    <property type="evidence" value="ECO:0007669"/>
    <property type="project" value="UniProtKB-KW"/>
</dbReference>
<keyword evidence="7" id="KW-0636">Prenylation</keyword>
<evidence type="ECO:0000259" key="10">
    <source>
        <dbReference type="Pfam" id="PF19292"/>
    </source>
</evidence>
<dbReference type="SUPFAM" id="SSF48208">
    <property type="entry name" value="Six-hairpin glycosidases"/>
    <property type="match status" value="1"/>
</dbReference>
<keyword evidence="7" id="KW-0449">Lipoprotein</keyword>